<organism evidence="2 3">
    <name type="scientific">Sphingobium jiangsuense</name>
    <dbReference type="NCBI Taxonomy" id="870476"/>
    <lineage>
        <taxon>Bacteria</taxon>
        <taxon>Pseudomonadati</taxon>
        <taxon>Pseudomonadota</taxon>
        <taxon>Alphaproteobacteria</taxon>
        <taxon>Sphingomonadales</taxon>
        <taxon>Sphingomonadaceae</taxon>
        <taxon>Sphingobium</taxon>
    </lineage>
</organism>
<evidence type="ECO:0000259" key="1">
    <source>
        <dbReference type="SMART" id="SM00421"/>
    </source>
</evidence>
<reference evidence="2 3" key="1">
    <citation type="submission" date="2020-08" db="EMBL/GenBank/DDBJ databases">
        <title>Genomic Encyclopedia of Type Strains, Phase IV (KMG-IV): sequencing the most valuable type-strain genomes for metagenomic binning, comparative biology and taxonomic classification.</title>
        <authorList>
            <person name="Goeker M."/>
        </authorList>
    </citation>
    <scope>NUCLEOTIDE SEQUENCE [LARGE SCALE GENOMIC DNA]</scope>
    <source>
        <strain evidence="2 3">DSM 26189</strain>
    </source>
</reference>
<dbReference type="SMART" id="SM00421">
    <property type="entry name" value="HTH_LUXR"/>
    <property type="match status" value="1"/>
</dbReference>
<dbReference type="SUPFAM" id="SSF46894">
    <property type="entry name" value="C-terminal effector domain of the bipartite response regulators"/>
    <property type="match status" value="1"/>
</dbReference>
<protein>
    <submittedName>
        <fullName evidence="2">DNA-binding CsgD family transcriptional regulator</fullName>
    </submittedName>
</protein>
<dbReference type="InterPro" id="IPR000792">
    <property type="entry name" value="Tscrpt_reg_LuxR_C"/>
</dbReference>
<dbReference type="Gene3D" id="1.10.10.10">
    <property type="entry name" value="Winged helix-like DNA-binding domain superfamily/Winged helix DNA-binding domain"/>
    <property type="match status" value="1"/>
</dbReference>
<feature type="domain" description="HTH luxR-type" evidence="1">
    <location>
        <begin position="298"/>
        <end position="355"/>
    </location>
</feature>
<dbReference type="InterPro" id="IPR016032">
    <property type="entry name" value="Sig_transdc_resp-reg_C-effctor"/>
</dbReference>
<evidence type="ECO:0000313" key="2">
    <source>
        <dbReference type="EMBL" id="MBB3924875.1"/>
    </source>
</evidence>
<dbReference type="EMBL" id="JACIDT010000002">
    <property type="protein sequence ID" value="MBB3924875.1"/>
    <property type="molecule type" value="Genomic_DNA"/>
</dbReference>
<sequence>MRLDDGDLLTSLYEGMFEQPLWQSFLEKLRARTGASYATLIFRPIDDQNSFVELYAGKRPPEHLRQLFFEKFERDPLPHRQMREGRVYALTELLDPDNATQQAFYEELLVPSGMRYLRTMRITEPNGVTAWLSIASDRDFSAAIAARLAVLAPHVRIALRSFVALERERFRSAVTSRAIRNLNFGWLTLDAQCRIVDSDEHAERLLERSGILKRGRYNRLTPALPAIDREIAELVRSFARGEGGRPKAININRDPWMDILVAPFSERSVSTNYTPVAILYLRGDSQSNVDRYEQLVDLFGLLPSEARLAWAMAQGLSIAEAAKELGLSVETARNYSKKIYAKTGARGQAELVRTLLTSVLALA</sequence>
<keyword evidence="2" id="KW-0238">DNA-binding</keyword>
<dbReference type="RefSeq" id="WP_188070451.1">
    <property type="nucleotide sequence ID" value="NZ_BSPS01000036.1"/>
</dbReference>
<dbReference type="Proteomes" id="UP000571950">
    <property type="component" value="Unassembled WGS sequence"/>
</dbReference>
<dbReference type="AlphaFoldDB" id="A0A7W6BDG4"/>
<dbReference type="GO" id="GO:0006355">
    <property type="term" value="P:regulation of DNA-templated transcription"/>
    <property type="evidence" value="ECO:0007669"/>
    <property type="project" value="InterPro"/>
</dbReference>
<name>A0A7W6BDG4_9SPHN</name>
<keyword evidence="3" id="KW-1185">Reference proteome</keyword>
<comment type="caution">
    <text evidence="2">The sequence shown here is derived from an EMBL/GenBank/DDBJ whole genome shotgun (WGS) entry which is preliminary data.</text>
</comment>
<dbReference type="GO" id="GO:0003677">
    <property type="term" value="F:DNA binding"/>
    <property type="evidence" value="ECO:0007669"/>
    <property type="project" value="UniProtKB-KW"/>
</dbReference>
<dbReference type="InterPro" id="IPR036388">
    <property type="entry name" value="WH-like_DNA-bd_sf"/>
</dbReference>
<proteinExistence type="predicted"/>
<gene>
    <name evidence="2" type="ORF">GGR43_000576</name>
</gene>
<evidence type="ECO:0000313" key="3">
    <source>
        <dbReference type="Proteomes" id="UP000571950"/>
    </source>
</evidence>
<accession>A0A7W6BDG4</accession>